<evidence type="ECO:0000313" key="3">
    <source>
        <dbReference type="Proteomes" id="UP000187609"/>
    </source>
</evidence>
<dbReference type="Proteomes" id="UP000187609">
    <property type="component" value="Unassembled WGS sequence"/>
</dbReference>
<name>A0A314KSL0_NICAT</name>
<dbReference type="InterPro" id="IPR021915">
    <property type="entry name" value="RP1-2"/>
</dbReference>
<sequence>MSQLRNPMLMHNFQEANKVAHLLAKESTKLVTLNKASILPSPRPMVEAVVNAGAEGTSYSRSISEAVSNILTSMGNVNAVNSISTFVSPHSFDPNGM</sequence>
<dbReference type="Gramene" id="OIT32411">
    <property type="protein sequence ID" value="OIT32411"/>
    <property type="gene ID" value="A4A49_64796"/>
</dbReference>
<comment type="caution">
    <text evidence="2">The sequence shown here is derived from an EMBL/GenBank/DDBJ whole genome shotgun (WGS) entry which is preliminary data.</text>
</comment>
<dbReference type="SMR" id="A0A314KSL0"/>
<gene>
    <name evidence="2" type="ORF">A4A49_64796</name>
</gene>
<evidence type="ECO:0000313" key="2">
    <source>
        <dbReference type="EMBL" id="OIT32411.1"/>
    </source>
</evidence>
<feature type="domain" description="Tubuliform egg casing silk strands structural" evidence="1">
    <location>
        <begin position="15"/>
        <end position="83"/>
    </location>
</feature>
<organism evidence="2 3">
    <name type="scientific">Nicotiana attenuata</name>
    <name type="common">Coyote tobacco</name>
    <dbReference type="NCBI Taxonomy" id="49451"/>
    <lineage>
        <taxon>Eukaryota</taxon>
        <taxon>Viridiplantae</taxon>
        <taxon>Streptophyta</taxon>
        <taxon>Embryophyta</taxon>
        <taxon>Tracheophyta</taxon>
        <taxon>Spermatophyta</taxon>
        <taxon>Magnoliopsida</taxon>
        <taxon>eudicotyledons</taxon>
        <taxon>Gunneridae</taxon>
        <taxon>Pentapetalae</taxon>
        <taxon>asterids</taxon>
        <taxon>lamiids</taxon>
        <taxon>Solanales</taxon>
        <taxon>Solanaceae</taxon>
        <taxon>Nicotianoideae</taxon>
        <taxon>Nicotianeae</taxon>
        <taxon>Nicotiana</taxon>
    </lineage>
</organism>
<protein>
    <recommendedName>
        <fullName evidence="1">Tubuliform egg casing silk strands structural domain-containing protein</fullName>
    </recommendedName>
</protein>
<dbReference type="Pfam" id="PF12042">
    <property type="entry name" value="RP1-2"/>
    <property type="match status" value="1"/>
</dbReference>
<feature type="non-terminal residue" evidence="2">
    <location>
        <position position="97"/>
    </location>
</feature>
<dbReference type="EMBL" id="MJEQ01001066">
    <property type="protein sequence ID" value="OIT32411.1"/>
    <property type="molecule type" value="Genomic_DNA"/>
</dbReference>
<dbReference type="AlphaFoldDB" id="A0A314KSL0"/>
<reference evidence="2" key="1">
    <citation type="submission" date="2016-11" db="EMBL/GenBank/DDBJ databases">
        <title>The genome of Nicotiana attenuata.</title>
        <authorList>
            <person name="Xu S."/>
            <person name="Brockmoeller T."/>
            <person name="Gaquerel E."/>
            <person name="Navarro A."/>
            <person name="Kuhl H."/>
            <person name="Gase K."/>
            <person name="Ling Z."/>
            <person name="Zhou W."/>
            <person name="Kreitzer C."/>
            <person name="Stanke M."/>
            <person name="Tang H."/>
            <person name="Lyons E."/>
            <person name="Pandey P."/>
            <person name="Pandey S.P."/>
            <person name="Timmermann B."/>
            <person name="Baldwin I.T."/>
        </authorList>
    </citation>
    <scope>NUCLEOTIDE SEQUENCE [LARGE SCALE GENOMIC DNA]</scope>
    <source>
        <strain evidence="2">UT</strain>
    </source>
</reference>
<proteinExistence type="predicted"/>
<keyword evidence="3" id="KW-1185">Reference proteome</keyword>
<accession>A0A314KSL0</accession>
<evidence type="ECO:0000259" key="1">
    <source>
        <dbReference type="Pfam" id="PF12042"/>
    </source>
</evidence>